<protein>
    <submittedName>
        <fullName evidence="3">Bacteriophage holin protein</fullName>
    </submittedName>
</protein>
<evidence type="ECO:0000313" key="3">
    <source>
        <dbReference type="EMBL" id="STO72249.1"/>
    </source>
</evidence>
<dbReference type="EMBL" id="UGHK01000002">
    <property type="protein sequence ID" value="STO71306.1"/>
    <property type="molecule type" value="Genomic_DNA"/>
</dbReference>
<evidence type="ECO:0000313" key="4">
    <source>
        <dbReference type="Proteomes" id="UP000254465"/>
    </source>
</evidence>
<reference evidence="3 4" key="1">
    <citation type="submission" date="2018-06" db="EMBL/GenBank/DDBJ databases">
        <authorList>
            <consortium name="Pathogen Informatics"/>
            <person name="Doyle S."/>
        </authorList>
    </citation>
    <scope>NUCLEOTIDE SEQUENCE [LARGE SCALE GENOMIC DNA]</scope>
    <source>
        <strain evidence="3 4">NCTC11296</strain>
    </source>
</reference>
<organism evidence="3 4">
    <name type="scientific">Avibacterium paragallinarum</name>
    <name type="common">Haemophilus gallinarum</name>
    <dbReference type="NCBI Taxonomy" id="728"/>
    <lineage>
        <taxon>Bacteria</taxon>
        <taxon>Pseudomonadati</taxon>
        <taxon>Pseudomonadota</taxon>
        <taxon>Gammaproteobacteria</taxon>
        <taxon>Pasteurellales</taxon>
        <taxon>Pasteurellaceae</taxon>
        <taxon>Avibacterium</taxon>
    </lineage>
</organism>
<name>A0A377IBY1_AVIPA</name>
<dbReference type="KEGG" id="apag:EIA51_02240"/>
<dbReference type="EMBL" id="UGHK01000002">
    <property type="protein sequence ID" value="STO72249.1"/>
    <property type="molecule type" value="Genomic_DNA"/>
</dbReference>
<evidence type="ECO:0000313" key="2">
    <source>
        <dbReference type="EMBL" id="STO71306.1"/>
    </source>
</evidence>
<sequence length="110" mass="12361">MKMPNNDPNIWLILGAYIHQNYNAIVGFTMAFFMSLLRAAFLRQKTSFRQRILDGAICGALTLSSMSLLNHLGFSEGLATFIGGMLGFIGAEKIREYLMLVLKKRVEKDV</sequence>
<accession>A0A377IBY1</accession>
<proteinExistence type="predicted"/>
<dbReference type="AlphaFoldDB" id="A0A377IBY1"/>
<dbReference type="GeneID" id="66255096"/>
<feature type="transmembrane region" description="Helical" evidence="1">
    <location>
        <begin position="20"/>
        <end position="40"/>
    </location>
</feature>
<dbReference type="NCBIfam" id="TIGR01594">
    <property type="entry name" value="holin_lambda"/>
    <property type="match status" value="1"/>
</dbReference>
<keyword evidence="1" id="KW-0812">Transmembrane</keyword>
<dbReference type="Pfam" id="PF05106">
    <property type="entry name" value="Phage_holin_3_1"/>
    <property type="match status" value="1"/>
</dbReference>
<gene>
    <name evidence="2" type="ORF">NCTC11296_01203</name>
    <name evidence="3" type="ORF">NCTC11296_02173</name>
</gene>
<dbReference type="Proteomes" id="UP000254465">
    <property type="component" value="Unassembled WGS sequence"/>
</dbReference>
<evidence type="ECO:0000256" key="1">
    <source>
        <dbReference type="SAM" id="Phobius"/>
    </source>
</evidence>
<dbReference type="InterPro" id="IPR006481">
    <property type="entry name" value="Phage_lambda_GpS_holin"/>
</dbReference>
<keyword evidence="1" id="KW-1133">Transmembrane helix</keyword>
<dbReference type="RefSeq" id="WP_017807585.1">
    <property type="nucleotide sequence ID" value="NZ_CP034110.1"/>
</dbReference>
<keyword evidence="1" id="KW-0472">Membrane</keyword>